<dbReference type="GO" id="GO:0005634">
    <property type="term" value="C:nucleus"/>
    <property type="evidence" value="ECO:0007669"/>
    <property type="project" value="TreeGrafter"/>
</dbReference>
<feature type="compositionally biased region" description="Gly residues" evidence="2">
    <location>
        <begin position="223"/>
        <end position="232"/>
    </location>
</feature>
<evidence type="ECO:0000256" key="2">
    <source>
        <dbReference type="SAM" id="MobiDB-lite"/>
    </source>
</evidence>
<dbReference type="PANTHER" id="PTHR11142:SF5">
    <property type="entry name" value="TRNA PSEUDOURIDINE(38_39) SYNTHASE"/>
    <property type="match status" value="1"/>
</dbReference>
<protein>
    <submittedName>
        <fullName evidence="3">Uncharacterized protein</fullName>
    </submittedName>
</protein>
<dbReference type="GO" id="GO:1990481">
    <property type="term" value="P:mRNA pseudouridine synthesis"/>
    <property type="evidence" value="ECO:0007669"/>
    <property type="project" value="TreeGrafter"/>
</dbReference>
<feature type="region of interest" description="Disordered" evidence="2">
    <location>
        <begin position="210"/>
        <end position="244"/>
    </location>
</feature>
<evidence type="ECO:0000313" key="3">
    <source>
        <dbReference type="EMBL" id="KAG2452824.1"/>
    </source>
</evidence>
<dbReference type="Proteomes" id="UP000613740">
    <property type="component" value="Unassembled WGS sequence"/>
</dbReference>
<dbReference type="SUPFAM" id="SSF55120">
    <property type="entry name" value="Pseudouridine synthase"/>
    <property type="match status" value="1"/>
</dbReference>
<keyword evidence="1" id="KW-0413">Isomerase</keyword>
<dbReference type="EMBL" id="JAEHOD010000004">
    <property type="protein sequence ID" value="KAG2452824.1"/>
    <property type="molecule type" value="Genomic_DNA"/>
</dbReference>
<evidence type="ECO:0000256" key="1">
    <source>
        <dbReference type="ARBA" id="ARBA00023235"/>
    </source>
</evidence>
<sequence length="619" mass="62049">MESYDPNGSVPAAAVDSSGLSSAAATAGAPNVVAPAAAAAPGSGTAPPPQLSGWTAWELKPYMNENRNWQAVCDYWAALVRGDARLSNLGLAEPCEFRLPPEAALASAASAGGQGGGGVLGVDSDSGPVGTNEVEGAAGEAGDEGAEESAAQRRRRQSRQDYGPQRVTYKVDIAFLGSEFAGWAFQAGRRTVQGTLEAALPALLTGPQYSQSREAAAAPAGDGADGSGGGARGRGRRGSAKTGPAAKVVVSSAGRTDAGVSAYGMPISFYAWHDLPHADIAATIAAAAPATGGGGGCGGGSLRAMSVRSVPRQFHATFSAAWRRYVYLFPLRQAGPADGANGGSGSGAGSGSSAASARGSANAVEQQAPLQARLQQAQPPRPTPPRPVPPEVWRADPDVELLGALLAELRGRPLDYLACARDTPPGKDGICTLHVCRASVVELPLRRAGLGHEACHGDATSAARQGDILVGGAEARAAGAACVQGVPQVAAAADGRNGCIDGNGVGQGTGGGTDTRTVCADGGSQCRRESEAGAGGPGDVVRALAVELVGSRFLKRMVRVLVSTALREATPGAARYGGRRDALLACFAEGRDATGMPAPAAGLCFAGAGYPAEVLGEDD</sequence>
<dbReference type="Gene3D" id="3.30.70.580">
    <property type="entry name" value="Pseudouridine synthase I, catalytic domain, N-terminal subdomain"/>
    <property type="match status" value="1"/>
</dbReference>
<feature type="region of interest" description="Disordered" evidence="2">
    <location>
        <begin position="339"/>
        <end position="391"/>
    </location>
</feature>
<proteinExistence type="predicted"/>
<feature type="compositionally biased region" description="Gly residues" evidence="2">
    <location>
        <begin position="340"/>
        <end position="350"/>
    </location>
</feature>
<dbReference type="GO" id="GO:0005737">
    <property type="term" value="C:cytoplasm"/>
    <property type="evidence" value="ECO:0007669"/>
    <property type="project" value="TreeGrafter"/>
</dbReference>
<accession>A0A835WSY2</accession>
<feature type="compositionally biased region" description="Low complexity" evidence="2">
    <location>
        <begin position="121"/>
        <end position="140"/>
    </location>
</feature>
<comment type="caution">
    <text evidence="3">The sequence shown here is derived from an EMBL/GenBank/DDBJ whole genome shotgun (WGS) entry which is preliminary data.</text>
</comment>
<feature type="region of interest" description="Disordered" evidence="2">
    <location>
        <begin position="116"/>
        <end position="162"/>
    </location>
</feature>
<dbReference type="InterPro" id="IPR001406">
    <property type="entry name" value="PsdUridine_synth_TruA"/>
</dbReference>
<dbReference type="AlphaFoldDB" id="A0A835WSY2"/>
<dbReference type="GO" id="GO:0003723">
    <property type="term" value="F:RNA binding"/>
    <property type="evidence" value="ECO:0007669"/>
    <property type="project" value="InterPro"/>
</dbReference>
<dbReference type="OrthoDB" id="271910at2759"/>
<dbReference type="GO" id="GO:0031119">
    <property type="term" value="P:tRNA pseudouridine synthesis"/>
    <property type="evidence" value="ECO:0007669"/>
    <property type="project" value="TreeGrafter"/>
</dbReference>
<dbReference type="InterPro" id="IPR020103">
    <property type="entry name" value="PsdUridine_synth_cat_dom_sf"/>
</dbReference>
<reference evidence="3" key="1">
    <citation type="journal article" date="2020" name="bioRxiv">
        <title>Comparative genomics of Chlamydomonas.</title>
        <authorList>
            <person name="Craig R.J."/>
            <person name="Hasan A.R."/>
            <person name="Ness R.W."/>
            <person name="Keightley P.D."/>
        </authorList>
    </citation>
    <scope>NUCLEOTIDE SEQUENCE</scope>
    <source>
        <strain evidence="3">CCAP 11/173</strain>
    </source>
</reference>
<feature type="compositionally biased region" description="Pro residues" evidence="2">
    <location>
        <begin position="379"/>
        <end position="390"/>
    </location>
</feature>
<keyword evidence="4" id="KW-1185">Reference proteome</keyword>
<dbReference type="InterPro" id="IPR020094">
    <property type="entry name" value="TruA/RsuA/RluB/E/F_N"/>
</dbReference>
<dbReference type="GO" id="GO:0009982">
    <property type="term" value="F:pseudouridine synthase activity"/>
    <property type="evidence" value="ECO:0007669"/>
    <property type="project" value="InterPro"/>
</dbReference>
<name>A0A835WSY2_9CHLO</name>
<gene>
    <name evidence="3" type="ORF">HYH02_002170</name>
</gene>
<feature type="compositionally biased region" description="Low complexity" evidence="2">
    <location>
        <begin position="351"/>
        <end position="378"/>
    </location>
</feature>
<organism evidence="3 4">
    <name type="scientific">Chlamydomonas schloesseri</name>
    <dbReference type="NCBI Taxonomy" id="2026947"/>
    <lineage>
        <taxon>Eukaryota</taxon>
        <taxon>Viridiplantae</taxon>
        <taxon>Chlorophyta</taxon>
        <taxon>core chlorophytes</taxon>
        <taxon>Chlorophyceae</taxon>
        <taxon>CS clade</taxon>
        <taxon>Chlamydomonadales</taxon>
        <taxon>Chlamydomonadaceae</taxon>
        <taxon>Chlamydomonas</taxon>
    </lineage>
</organism>
<evidence type="ECO:0000313" key="4">
    <source>
        <dbReference type="Proteomes" id="UP000613740"/>
    </source>
</evidence>
<dbReference type="PANTHER" id="PTHR11142">
    <property type="entry name" value="PSEUDOURIDYLATE SYNTHASE"/>
    <property type="match status" value="1"/>
</dbReference>